<dbReference type="Proteomes" id="UP000077037">
    <property type="component" value="Unassembled WGS sequence"/>
</dbReference>
<evidence type="ECO:0000313" key="3">
    <source>
        <dbReference type="Proteomes" id="UP000077037"/>
    </source>
</evidence>
<name>A0A157QN64_9BORD</name>
<proteinExistence type="predicted"/>
<gene>
    <name evidence="2" type="ORF">SAMEA1982600_03794</name>
</gene>
<evidence type="ECO:0000259" key="1">
    <source>
        <dbReference type="Pfam" id="PF24721"/>
    </source>
</evidence>
<dbReference type="Pfam" id="PF24721">
    <property type="entry name" value="HAB"/>
    <property type="match status" value="1"/>
</dbReference>
<protein>
    <recommendedName>
        <fullName evidence="1">Half a barrel domain-containing protein</fullName>
    </recommendedName>
</protein>
<reference evidence="2 3" key="1">
    <citation type="submission" date="2016-03" db="EMBL/GenBank/DDBJ databases">
        <authorList>
            <consortium name="Pathogen Informatics"/>
        </authorList>
    </citation>
    <scope>NUCLEOTIDE SEQUENCE [LARGE SCALE GENOMIC DNA]</scope>
    <source>
        <strain evidence="2 3">NCTC13364</strain>
    </source>
</reference>
<organism evidence="2 3">
    <name type="scientific">Bordetella ansorpii</name>
    <dbReference type="NCBI Taxonomy" id="288768"/>
    <lineage>
        <taxon>Bacteria</taxon>
        <taxon>Pseudomonadati</taxon>
        <taxon>Pseudomonadota</taxon>
        <taxon>Betaproteobacteria</taxon>
        <taxon>Burkholderiales</taxon>
        <taxon>Alcaligenaceae</taxon>
        <taxon>Bordetella</taxon>
    </lineage>
</organism>
<dbReference type="RefSeq" id="WP_066417100.1">
    <property type="nucleotide sequence ID" value="NZ_FKBS01000025.1"/>
</dbReference>
<feature type="domain" description="Half a barrel" evidence="1">
    <location>
        <begin position="100"/>
        <end position="176"/>
    </location>
</feature>
<dbReference type="AlphaFoldDB" id="A0A157QN64"/>
<evidence type="ECO:0000313" key="2">
    <source>
        <dbReference type="EMBL" id="SAI47335.1"/>
    </source>
</evidence>
<accession>A0A157QN64</accession>
<sequence length="178" mass="19549">MTEFDHIVAKVLDAAHGGWNAQSIGEKLMAALVLNRHDWLNDMGYTIPQALDRVGASWVAVIAVVASAVAEHERLAAEAKTLARTYALLTADPPGGEFEAAASMVAYSNATGYRDATLTMDVQPYGSQRHFRCRLQINAKDSEQLATNLLATHRLAWLPGRRPLDAKENELLPDWIKL</sequence>
<dbReference type="EMBL" id="FKBS01000025">
    <property type="protein sequence ID" value="SAI47335.1"/>
    <property type="molecule type" value="Genomic_DNA"/>
</dbReference>
<dbReference type="InterPro" id="IPR056469">
    <property type="entry name" value="HAB_dom"/>
</dbReference>